<sequence>MEYHPPVGMEPLDDYRPGGYHPVKPDDLLSNGRYRIVHKLGYGGYSVIWLARDQRLDRYVALKIAKSLQNEHLYREVAALQVLSADNPVPKALDQFSVGGKNGTHACYTMPVAAGNLANAKYDDVFPVQVARAFSAKFTLTIASFHARGYCHEDLRLQNIPAKLDVNIDDLDVDQFRQTVGSPKLSPVERLDDKTPSEHVPREVCPPLRFLGKTADEFTLEDAKNIIVADFGQAWQPDKNPLRLHISRGHRDDGLYALRTHEFHTCVARVLS</sequence>
<dbReference type="OrthoDB" id="5979581at2759"/>
<keyword evidence="4 9" id="KW-0547">Nucleotide-binding</keyword>
<evidence type="ECO:0000313" key="12">
    <source>
        <dbReference type="RefSeq" id="XP_033456687.1"/>
    </source>
</evidence>
<name>A0A6J3LV56_9PEZI</name>
<keyword evidence="5" id="KW-0418">Kinase</keyword>
<dbReference type="Gene3D" id="1.10.510.10">
    <property type="entry name" value="Transferase(Phosphotransferase) domain 1"/>
    <property type="match status" value="1"/>
</dbReference>
<comment type="catalytic activity">
    <reaction evidence="8">
        <text>L-seryl-[protein] + ATP = O-phospho-L-seryl-[protein] + ADP + H(+)</text>
        <dbReference type="Rhea" id="RHEA:17989"/>
        <dbReference type="Rhea" id="RHEA-COMP:9863"/>
        <dbReference type="Rhea" id="RHEA-COMP:11604"/>
        <dbReference type="ChEBI" id="CHEBI:15378"/>
        <dbReference type="ChEBI" id="CHEBI:29999"/>
        <dbReference type="ChEBI" id="CHEBI:30616"/>
        <dbReference type="ChEBI" id="CHEBI:83421"/>
        <dbReference type="ChEBI" id="CHEBI:456216"/>
        <dbReference type="EC" id="2.7.11.1"/>
    </reaction>
</comment>
<evidence type="ECO:0000256" key="7">
    <source>
        <dbReference type="ARBA" id="ARBA00047899"/>
    </source>
</evidence>
<feature type="domain" description="Protein kinase" evidence="10">
    <location>
        <begin position="34"/>
        <end position="272"/>
    </location>
</feature>
<dbReference type="GO" id="GO:0000245">
    <property type="term" value="P:spliceosomal complex assembly"/>
    <property type="evidence" value="ECO:0007669"/>
    <property type="project" value="TreeGrafter"/>
</dbReference>
<dbReference type="PROSITE" id="PS00107">
    <property type="entry name" value="PROTEIN_KINASE_ATP"/>
    <property type="match status" value="1"/>
</dbReference>
<dbReference type="Proteomes" id="UP000504637">
    <property type="component" value="Unplaced"/>
</dbReference>
<evidence type="ECO:0000256" key="3">
    <source>
        <dbReference type="ARBA" id="ARBA00022679"/>
    </source>
</evidence>
<dbReference type="PANTHER" id="PTHR47634">
    <property type="entry name" value="PROTEIN KINASE DOMAIN-CONTAINING PROTEIN-RELATED"/>
    <property type="match status" value="1"/>
</dbReference>
<accession>A0A6J3LV56</accession>
<protein>
    <recommendedName>
        <fullName evidence="1">non-specific serine/threonine protein kinase</fullName>
        <ecNumber evidence="1">2.7.11.1</ecNumber>
    </recommendedName>
</protein>
<evidence type="ECO:0000256" key="2">
    <source>
        <dbReference type="ARBA" id="ARBA00022527"/>
    </source>
</evidence>
<evidence type="ECO:0000259" key="10">
    <source>
        <dbReference type="PROSITE" id="PS50011"/>
    </source>
</evidence>
<reference evidence="12" key="1">
    <citation type="submission" date="2020-01" db="EMBL/GenBank/DDBJ databases">
        <authorList>
            <consortium name="DOE Joint Genome Institute"/>
            <person name="Haridas S."/>
            <person name="Albert R."/>
            <person name="Binder M."/>
            <person name="Bloem J."/>
            <person name="Labutti K."/>
            <person name="Salamov A."/>
            <person name="Andreopoulos B."/>
            <person name="Baker S.E."/>
            <person name="Barry K."/>
            <person name="Bills G."/>
            <person name="Bluhm B.H."/>
            <person name="Cannon C."/>
            <person name="Castanera R."/>
            <person name="Culley D.E."/>
            <person name="Daum C."/>
            <person name="Ezra D."/>
            <person name="Gonzalez J.B."/>
            <person name="Henrissat B."/>
            <person name="Kuo A."/>
            <person name="Liang C."/>
            <person name="Lipzen A."/>
            <person name="Lutzoni F."/>
            <person name="Magnuson J."/>
            <person name="Mondo S."/>
            <person name="Nolan M."/>
            <person name="Ohm R."/>
            <person name="Pangilinan J."/>
            <person name="Park H.-J."/>
            <person name="Ramirez L."/>
            <person name="Alfaro M."/>
            <person name="Sun H."/>
            <person name="Tritt A."/>
            <person name="Yoshinaga Y."/>
            <person name="Zwiers L.-H."/>
            <person name="Turgeon B.G."/>
            <person name="Goodwin S.B."/>
            <person name="Spatafora J.W."/>
            <person name="Crous P.W."/>
            <person name="Grigoriev I.V."/>
        </authorList>
    </citation>
    <scope>NUCLEOTIDE SEQUENCE</scope>
    <source>
        <strain evidence="12">CBS 342.82</strain>
    </source>
</reference>
<dbReference type="GO" id="GO:0005524">
    <property type="term" value="F:ATP binding"/>
    <property type="evidence" value="ECO:0007669"/>
    <property type="project" value="UniProtKB-UniRule"/>
</dbReference>
<keyword evidence="2" id="KW-0723">Serine/threonine-protein kinase</keyword>
<keyword evidence="3" id="KW-0808">Transferase</keyword>
<dbReference type="AlphaFoldDB" id="A0A6J3LV56"/>
<evidence type="ECO:0000256" key="5">
    <source>
        <dbReference type="ARBA" id="ARBA00022777"/>
    </source>
</evidence>
<dbReference type="SUPFAM" id="SSF56112">
    <property type="entry name" value="Protein kinase-like (PK-like)"/>
    <property type="match status" value="1"/>
</dbReference>
<dbReference type="Gene3D" id="3.30.200.20">
    <property type="entry name" value="Phosphorylase Kinase, domain 1"/>
    <property type="match status" value="1"/>
</dbReference>
<evidence type="ECO:0000256" key="4">
    <source>
        <dbReference type="ARBA" id="ARBA00022741"/>
    </source>
</evidence>
<proteinExistence type="predicted"/>
<evidence type="ECO:0000256" key="8">
    <source>
        <dbReference type="ARBA" id="ARBA00048679"/>
    </source>
</evidence>
<reference evidence="12" key="3">
    <citation type="submission" date="2025-08" db="UniProtKB">
        <authorList>
            <consortium name="RefSeq"/>
        </authorList>
    </citation>
    <scope>IDENTIFICATION</scope>
    <source>
        <strain evidence="12">CBS 342.82</strain>
    </source>
</reference>
<dbReference type="SMART" id="SM00220">
    <property type="entry name" value="S_TKc"/>
    <property type="match status" value="1"/>
</dbReference>
<evidence type="ECO:0000313" key="11">
    <source>
        <dbReference type="Proteomes" id="UP000504637"/>
    </source>
</evidence>
<dbReference type="GO" id="GO:0050684">
    <property type="term" value="P:regulation of mRNA processing"/>
    <property type="evidence" value="ECO:0007669"/>
    <property type="project" value="TreeGrafter"/>
</dbReference>
<keyword evidence="11" id="KW-1185">Reference proteome</keyword>
<organism evidence="12">
    <name type="scientific">Dissoconium aciculare CBS 342.82</name>
    <dbReference type="NCBI Taxonomy" id="1314786"/>
    <lineage>
        <taxon>Eukaryota</taxon>
        <taxon>Fungi</taxon>
        <taxon>Dikarya</taxon>
        <taxon>Ascomycota</taxon>
        <taxon>Pezizomycotina</taxon>
        <taxon>Dothideomycetes</taxon>
        <taxon>Dothideomycetidae</taxon>
        <taxon>Mycosphaerellales</taxon>
        <taxon>Dissoconiaceae</taxon>
        <taxon>Dissoconium</taxon>
    </lineage>
</organism>
<dbReference type="PROSITE" id="PS50011">
    <property type="entry name" value="PROTEIN_KINASE_DOM"/>
    <property type="match status" value="1"/>
</dbReference>
<reference evidence="12" key="2">
    <citation type="submission" date="2020-04" db="EMBL/GenBank/DDBJ databases">
        <authorList>
            <consortium name="NCBI Genome Project"/>
        </authorList>
    </citation>
    <scope>NUCLEOTIDE SEQUENCE</scope>
    <source>
        <strain evidence="12">CBS 342.82</strain>
    </source>
</reference>
<dbReference type="GO" id="GO:0004674">
    <property type="term" value="F:protein serine/threonine kinase activity"/>
    <property type="evidence" value="ECO:0007669"/>
    <property type="project" value="UniProtKB-KW"/>
</dbReference>
<dbReference type="EC" id="2.7.11.1" evidence="1"/>
<evidence type="ECO:0000256" key="9">
    <source>
        <dbReference type="PROSITE-ProRule" id="PRU10141"/>
    </source>
</evidence>
<keyword evidence="6 9" id="KW-0067">ATP-binding</keyword>
<comment type="catalytic activity">
    <reaction evidence="7">
        <text>L-threonyl-[protein] + ATP = O-phospho-L-threonyl-[protein] + ADP + H(+)</text>
        <dbReference type="Rhea" id="RHEA:46608"/>
        <dbReference type="Rhea" id="RHEA-COMP:11060"/>
        <dbReference type="Rhea" id="RHEA-COMP:11605"/>
        <dbReference type="ChEBI" id="CHEBI:15378"/>
        <dbReference type="ChEBI" id="CHEBI:30013"/>
        <dbReference type="ChEBI" id="CHEBI:30616"/>
        <dbReference type="ChEBI" id="CHEBI:61977"/>
        <dbReference type="ChEBI" id="CHEBI:456216"/>
        <dbReference type="EC" id="2.7.11.1"/>
    </reaction>
</comment>
<dbReference type="RefSeq" id="XP_033456687.1">
    <property type="nucleotide sequence ID" value="XM_033605721.1"/>
</dbReference>
<evidence type="ECO:0000256" key="6">
    <source>
        <dbReference type="ARBA" id="ARBA00022840"/>
    </source>
</evidence>
<dbReference type="InterPro" id="IPR011009">
    <property type="entry name" value="Kinase-like_dom_sf"/>
</dbReference>
<dbReference type="InterPro" id="IPR051334">
    <property type="entry name" value="SRPK"/>
</dbReference>
<dbReference type="GeneID" id="54363521"/>
<gene>
    <name evidence="12" type="ORF">K489DRAFT_383899</name>
</gene>
<dbReference type="PANTHER" id="PTHR47634:SF9">
    <property type="entry name" value="PROTEIN KINASE DOMAIN-CONTAINING PROTEIN-RELATED"/>
    <property type="match status" value="1"/>
</dbReference>
<dbReference type="InterPro" id="IPR017441">
    <property type="entry name" value="Protein_kinase_ATP_BS"/>
</dbReference>
<feature type="binding site" evidence="9">
    <location>
        <position position="63"/>
    </location>
    <ligand>
        <name>ATP</name>
        <dbReference type="ChEBI" id="CHEBI:30616"/>
    </ligand>
</feature>
<evidence type="ECO:0000256" key="1">
    <source>
        <dbReference type="ARBA" id="ARBA00012513"/>
    </source>
</evidence>
<dbReference type="InterPro" id="IPR000719">
    <property type="entry name" value="Prot_kinase_dom"/>
</dbReference>